<evidence type="ECO:0000256" key="4">
    <source>
        <dbReference type="ARBA" id="ARBA00022833"/>
    </source>
</evidence>
<accession>A0ABW7DPB2</accession>
<dbReference type="EMBL" id="JBIEKR010000002">
    <property type="protein sequence ID" value="MFG6272219.1"/>
    <property type="molecule type" value="Genomic_DNA"/>
</dbReference>
<protein>
    <submittedName>
        <fullName evidence="6">MBL fold metallo-hydrolase</fullName>
    </submittedName>
</protein>
<dbReference type="RefSeq" id="WP_113856402.1">
    <property type="nucleotide sequence ID" value="NZ_CP011940.1"/>
</dbReference>
<keyword evidence="3" id="KW-0378">Hydrolase</keyword>
<evidence type="ECO:0000313" key="7">
    <source>
        <dbReference type="Proteomes" id="UP001605989"/>
    </source>
</evidence>
<comment type="caution">
    <text evidence="6">The sequence shown here is derived from an EMBL/GenBank/DDBJ whole genome shotgun (WGS) entry which is preliminary data.</text>
</comment>
<evidence type="ECO:0000256" key="3">
    <source>
        <dbReference type="ARBA" id="ARBA00022801"/>
    </source>
</evidence>
<dbReference type="InterPro" id="IPR051453">
    <property type="entry name" value="MBL_Glyoxalase_II"/>
</dbReference>
<evidence type="ECO:0000256" key="2">
    <source>
        <dbReference type="ARBA" id="ARBA00022723"/>
    </source>
</evidence>
<dbReference type="Proteomes" id="UP001605989">
    <property type="component" value="Unassembled WGS sequence"/>
</dbReference>
<dbReference type="PANTHER" id="PTHR46233:SF3">
    <property type="entry name" value="HYDROXYACYLGLUTATHIONE HYDROLASE GLOC"/>
    <property type="match status" value="1"/>
</dbReference>
<dbReference type="InterPro" id="IPR036866">
    <property type="entry name" value="RibonucZ/Hydroxyglut_hydro"/>
</dbReference>
<keyword evidence="4" id="KW-0862">Zinc</keyword>
<dbReference type="SUPFAM" id="SSF56281">
    <property type="entry name" value="Metallo-hydrolase/oxidoreductase"/>
    <property type="match status" value="1"/>
</dbReference>
<gene>
    <name evidence="6" type="ORF">ACGTZG_03355</name>
</gene>
<organism evidence="6 7">
    <name type="scientific">Megasphaera hexanoica</name>
    <dbReference type="NCBI Taxonomy" id="1675036"/>
    <lineage>
        <taxon>Bacteria</taxon>
        <taxon>Bacillati</taxon>
        <taxon>Bacillota</taxon>
        <taxon>Negativicutes</taxon>
        <taxon>Veillonellales</taxon>
        <taxon>Veillonellaceae</taxon>
        <taxon>Megasphaera</taxon>
    </lineage>
</organism>
<dbReference type="Gene3D" id="3.60.15.10">
    <property type="entry name" value="Ribonuclease Z/Hydroxyacylglutathione hydrolase-like"/>
    <property type="match status" value="1"/>
</dbReference>
<proteinExistence type="predicted"/>
<evidence type="ECO:0000259" key="5">
    <source>
        <dbReference type="SMART" id="SM00849"/>
    </source>
</evidence>
<name>A0ABW7DPB2_9FIRM</name>
<evidence type="ECO:0000256" key="1">
    <source>
        <dbReference type="ARBA" id="ARBA00001947"/>
    </source>
</evidence>
<dbReference type="SMART" id="SM00849">
    <property type="entry name" value="Lactamase_B"/>
    <property type="match status" value="1"/>
</dbReference>
<dbReference type="InterPro" id="IPR001279">
    <property type="entry name" value="Metallo-B-lactamas"/>
</dbReference>
<dbReference type="Pfam" id="PF00753">
    <property type="entry name" value="Lactamase_B"/>
    <property type="match status" value="1"/>
</dbReference>
<reference evidence="6 7" key="1">
    <citation type="submission" date="2024-10" db="EMBL/GenBank/DDBJ databases">
        <authorList>
            <person name="Sang B.-I."/>
            <person name="Prabhaharan D."/>
        </authorList>
    </citation>
    <scope>NUCLEOTIDE SEQUENCE [LARGE SCALE GENOMIC DNA]</scope>
    <source>
        <strain evidence="6 7">MH</strain>
    </source>
</reference>
<comment type="cofactor">
    <cofactor evidence="1">
        <name>Zn(2+)</name>
        <dbReference type="ChEBI" id="CHEBI:29105"/>
    </cofactor>
</comment>
<sequence>MILSLPVTGVFNTNAYFYIDDATGHGFLLDPGAEADTLLAVIRQRGFVIEKILLTHGHFDHMGAAAQIQDALSIPICMHERGREYTENPRWNLSEGCGLYIKLDDVSYLPDGSRIALERNPVFSLTMHYVPGHTTDSVFYYSAKDNVAFVGDSIFKNSFGLTHFPGGDEQTLMQSITQRILKLPQETVLLSGHTEPTTVGAERERSWYAPFVNYPRLKSRA</sequence>
<keyword evidence="2" id="KW-0479">Metal-binding</keyword>
<dbReference type="PANTHER" id="PTHR46233">
    <property type="entry name" value="HYDROXYACYLGLUTATHIONE HYDROLASE GLOC"/>
    <property type="match status" value="1"/>
</dbReference>
<keyword evidence="7" id="KW-1185">Reference proteome</keyword>
<feature type="domain" description="Metallo-beta-lactamase" evidence="5">
    <location>
        <begin position="12"/>
        <end position="193"/>
    </location>
</feature>
<dbReference type="CDD" id="cd06262">
    <property type="entry name" value="metallo-hydrolase-like_MBL-fold"/>
    <property type="match status" value="1"/>
</dbReference>
<evidence type="ECO:0000313" key="6">
    <source>
        <dbReference type="EMBL" id="MFG6272219.1"/>
    </source>
</evidence>